<evidence type="ECO:0008006" key="4">
    <source>
        <dbReference type="Google" id="ProtNLM"/>
    </source>
</evidence>
<evidence type="ECO:0000256" key="1">
    <source>
        <dbReference type="SAM" id="Phobius"/>
    </source>
</evidence>
<feature type="transmembrane region" description="Helical" evidence="1">
    <location>
        <begin position="303"/>
        <end position="322"/>
    </location>
</feature>
<name>A0ABP8HCY4_9BACT</name>
<comment type="caution">
    <text evidence="2">The sequence shown here is derived from an EMBL/GenBank/DDBJ whole genome shotgun (WGS) entry which is preliminary data.</text>
</comment>
<feature type="transmembrane region" description="Helical" evidence="1">
    <location>
        <begin position="111"/>
        <end position="130"/>
    </location>
</feature>
<protein>
    <recommendedName>
        <fullName evidence="4">Beta-carotene 15,15'-monooxygenase</fullName>
    </recommendedName>
</protein>
<dbReference type="Pfam" id="PF19992">
    <property type="entry name" value="DUF6427"/>
    <property type="match status" value="1"/>
</dbReference>
<feature type="transmembrane region" description="Helical" evidence="1">
    <location>
        <begin position="55"/>
        <end position="76"/>
    </location>
</feature>
<feature type="transmembrane region" description="Helical" evidence="1">
    <location>
        <begin position="142"/>
        <end position="168"/>
    </location>
</feature>
<dbReference type="InterPro" id="IPR045625">
    <property type="entry name" value="DUF6427"/>
</dbReference>
<keyword evidence="1" id="KW-0812">Transmembrane</keyword>
<dbReference type="RefSeq" id="WP_345256942.1">
    <property type="nucleotide sequence ID" value="NZ_BAABGY010000009.1"/>
</dbReference>
<feature type="transmembrane region" description="Helical" evidence="1">
    <location>
        <begin position="255"/>
        <end position="272"/>
    </location>
</feature>
<keyword evidence="1" id="KW-0472">Membrane</keyword>
<dbReference type="Proteomes" id="UP001501725">
    <property type="component" value="Unassembled WGS sequence"/>
</dbReference>
<feature type="transmembrane region" description="Helical" evidence="1">
    <location>
        <begin position="279"/>
        <end position="297"/>
    </location>
</feature>
<dbReference type="EMBL" id="BAABGY010000009">
    <property type="protein sequence ID" value="GAA4337638.1"/>
    <property type="molecule type" value="Genomic_DNA"/>
</dbReference>
<accession>A0ABP8HCY4</accession>
<reference evidence="3" key="1">
    <citation type="journal article" date="2019" name="Int. J. Syst. Evol. Microbiol.">
        <title>The Global Catalogue of Microorganisms (GCM) 10K type strain sequencing project: providing services to taxonomists for standard genome sequencing and annotation.</title>
        <authorList>
            <consortium name="The Broad Institute Genomics Platform"/>
            <consortium name="The Broad Institute Genome Sequencing Center for Infectious Disease"/>
            <person name="Wu L."/>
            <person name="Ma J."/>
        </authorList>
    </citation>
    <scope>NUCLEOTIDE SEQUENCE [LARGE SCALE GENOMIC DNA]</scope>
    <source>
        <strain evidence="3">JCM 17919</strain>
    </source>
</reference>
<keyword evidence="1" id="KW-1133">Transmembrane helix</keyword>
<sequence>MLALFKQKAPGTIAILFITALLLKLPLFSNPALVRTATDGPLFRSLAAWLQAGSPLYAGILAFLAQFVGAVMINHVVNEYRMTTRQTFLPALSFLLITSLVPEWSLLSAPLLASLLLLGAFSLCLHLYAATKANGRIFNIGLLTGLAAFFYSPSLFFVALALICLMVLRPFRVNEVLMLLLGVLTPTYFYAVYLFLTDAFSWKALVPVLDFSVIDRRASYTLLASIVLLLTPFLLGSYYVQVNLRKMLIQARKNWSLLLFYLLLAFGMPFFNNAGQYTGWVLLAPPLAAFHACAYLYPPRRWSPLLLFFVILLYILALQYGIGMIKK</sequence>
<gene>
    <name evidence="2" type="ORF">GCM10023184_33600</name>
</gene>
<keyword evidence="3" id="KW-1185">Reference proteome</keyword>
<evidence type="ECO:0000313" key="2">
    <source>
        <dbReference type="EMBL" id="GAA4337638.1"/>
    </source>
</evidence>
<organism evidence="2 3">
    <name type="scientific">Flaviaesturariibacter amylovorans</name>
    <dbReference type="NCBI Taxonomy" id="1084520"/>
    <lineage>
        <taxon>Bacteria</taxon>
        <taxon>Pseudomonadati</taxon>
        <taxon>Bacteroidota</taxon>
        <taxon>Chitinophagia</taxon>
        <taxon>Chitinophagales</taxon>
        <taxon>Chitinophagaceae</taxon>
        <taxon>Flaviaestuariibacter</taxon>
    </lineage>
</organism>
<feature type="transmembrane region" description="Helical" evidence="1">
    <location>
        <begin position="218"/>
        <end position="240"/>
    </location>
</feature>
<proteinExistence type="predicted"/>
<evidence type="ECO:0000313" key="3">
    <source>
        <dbReference type="Proteomes" id="UP001501725"/>
    </source>
</evidence>